<feature type="compositionally biased region" description="Basic and acidic residues" evidence="1">
    <location>
        <begin position="1"/>
        <end position="13"/>
    </location>
</feature>
<feature type="region of interest" description="Disordered" evidence="1">
    <location>
        <begin position="1"/>
        <end position="30"/>
    </location>
</feature>
<dbReference type="AlphaFoldDB" id="A0A4C1ZL01"/>
<name>A0A4C1ZL01_EUMVA</name>
<dbReference type="EMBL" id="BGZK01001981">
    <property type="protein sequence ID" value="GBP89186.1"/>
    <property type="molecule type" value="Genomic_DNA"/>
</dbReference>
<organism evidence="2 3">
    <name type="scientific">Eumeta variegata</name>
    <name type="common">Bagworm moth</name>
    <name type="synonym">Eumeta japonica</name>
    <dbReference type="NCBI Taxonomy" id="151549"/>
    <lineage>
        <taxon>Eukaryota</taxon>
        <taxon>Metazoa</taxon>
        <taxon>Ecdysozoa</taxon>
        <taxon>Arthropoda</taxon>
        <taxon>Hexapoda</taxon>
        <taxon>Insecta</taxon>
        <taxon>Pterygota</taxon>
        <taxon>Neoptera</taxon>
        <taxon>Endopterygota</taxon>
        <taxon>Lepidoptera</taxon>
        <taxon>Glossata</taxon>
        <taxon>Ditrysia</taxon>
        <taxon>Tineoidea</taxon>
        <taxon>Psychidae</taxon>
        <taxon>Oiketicinae</taxon>
        <taxon>Eumeta</taxon>
    </lineage>
</organism>
<evidence type="ECO:0000313" key="2">
    <source>
        <dbReference type="EMBL" id="GBP89186.1"/>
    </source>
</evidence>
<comment type="caution">
    <text evidence="2">The sequence shown here is derived from an EMBL/GenBank/DDBJ whole genome shotgun (WGS) entry which is preliminary data.</text>
</comment>
<reference evidence="2 3" key="1">
    <citation type="journal article" date="2019" name="Commun. Biol.">
        <title>The bagworm genome reveals a unique fibroin gene that provides high tensile strength.</title>
        <authorList>
            <person name="Kono N."/>
            <person name="Nakamura H."/>
            <person name="Ohtoshi R."/>
            <person name="Tomita M."/>
            <person name="Numata K."/>
            <person name="Arakawa K."/>
        </authorList>
    </citation>
    <scope>NUCLEOTIDE SEQUENCE [LARGE SCALE GENOMIC DNA]</scope>
</reference>
<accession>A0A4C1ZL01</accession>
<evidence type="ECO:0000313" key="3">
    <source>
        <dbReference type="Proteomes" id="UP000299102"/>
    </source>
</evidence>
<dbReference type="Proteomes" id="UP000299102">
    <property type="component" value="Unassembled WGS sequence"/>
</dbReference>
<protein>
    <submittedName>
        <fullName evidence="2">Uncharacterized protein</fullName>
    </submittedName>
</protein>
<sequence>MYIHERIKSDVQTRKLATSRSTSSRAGDVSRAVRADYVKTESKVPAVGRPPPAASRTPAAFQGRDELTNDHGVGTFLGCITRNLLKRTH</sequence>
<keyword evidence="3" id="KW-1185">Reference proteome</keyword>
<gene>
    <name evidence="2" type="ORF">EVAR_62984_1</name>
</gene>
<proteinExistence type="predicted"/>
<feature type="compositionally biased region" description="Polar residues" evidence="1">
    <location>
        <begin position="15"/>
        <end position="25"/>
    </location>
</feature>
<evidence type="ECO:0000256" key="1">
    <source>
        <dbReference type="SAM" id="MobiDB-lite"/>
    </source>
</evidence>